<feature type="region of interest" description="Disordered" evidence="3">
    <location>
        <begin position="224"/>
        <end position="537"/>
    </location>
</feature>
<keyword evidence="5" id="KW-1185">Reference proteome</keyword>
<name>A0A670I7N1_PODMU</name>
<feature type="compositionally biased region" description="Basic and acidic residues" evidence="3">
    <location>
        <begin position="476"/>
        <end position="487"/>
    </location>
</feature>
<reference evidence="4" key="3">
    <citation type="submission" date="2025-09" db="UniProtKB">
        <authorList>
            <consortium name="Ensembl"/>
        </authorList>
    </citation>
    <scope>IDENTIFICATION</scope>
</reference>
<feature type="region of interest" description="Disordered" evidence="3">
    <location>
        <begin position="620"/>
        <end position="665"/>
    </location>
</feature>
<evidence type="ECO:0000256" key="1">
    <source>
        <dbReference type="ARBA" id="ARBA00009275"/>
    </source>
</evidence>
<evidence type="ECO:0000256" key="3">
    <source>
        <dbReference type="SAM" id="MobiDB-lite"/>
    </source>
</evidence>
<feature type="compositionally biased region" description="Acidic residues" evidence="3">
    <location>
        <begin position="630"/>
        <end position="643"/>
    </location>
</feature>
<feature type="compositionally biased region" description="Basic and acidic residues" evidence="3">
    <location>
        <begin position="620"/>
        <end position="629"/>
    </location>
</feature>
<dbReference type="AlphaFoldDB" id="A0A670I7N1"/>
<dbReference type="PANTHER" id="PTHR46363">
    <property type="entry name" value="DEOXYRIBONUCLEASE TATDN2-RELATED"/>
    <property type="match status" value="1"/>
</dbReference>
<accession>A0A670I7N1</accession>
<dbReference type="InterPro" id="IPR001130">
    <property type="entry name" value="TatD-like"/>
</dbReference>
<dbReference type="FunFam" id="3.20.20.140:FF:000027">
    <property type="entry name" value="putative deoxyribonuclease TATDN2"/>
    <property type="match status" value="1"/>
</dbReference>
<feature type="compositionally biased region" description="Polar residues" evidence="3">
    <location>
        <begin position="646"/>
        <end position="665"/>
    </location>
</feature>
<dbReference type="GeneTree" id="ENSGT00940000155616"/>
<feature type="compositionally biased region" description="Basic and acidic residues" evidence="3">
    <location>
        <begin position="418"/>
        <end position="434"/>
    </location>
</feature>
<dbReference type="SUPFAM" id="SSF51556">
    <property type="entry name" value="Metallo-dependent hydrolases"/>
    <property type="match status" value="1"/>
</dbReference>
<dbReference type="PROSITE" id="PS01091">
    <property type="entry name" value="TATD_3"/>
    <property type="match status" value="1"/>
</dbReference>
<comment type="similarity">
    <text evidence="1">Belongs to the metallo-dependent hydrolases superfamily. TatD-type hydrolase family.</text>
</comment>
<dbReference type="Proteomes" id="UP000472272">
    <property type="component" value="Chromosome 2"/>
</dbReference>
<keyword evidence="2" id="KW-0378">Hydrolase</keyword>
<dbReference type="CDD" id="cd01310">
    <property type="entry name" value="TatD_DNAse"/>
    <property type="match status" value="1"/>
</dbReference>
<organism evidence="4 5">
    <name type="scientific">Podarcis muralis</name>
    <name type="common">Wall lizard</name>
    <name type="synonym">Lacerta muralis</name>
    <dbReference type="NCBI Taxonomy" id="64176"/>
    <lineage>
        <taxon>Eukaryota</taxon>
        <taxon>Metazoa</taxon>
        <taxon>Chordata</taxon>
        <taxon>Craniata</taxon>
        <taxon>Vertebrata</taxon>
        <taxon>Euteleostomi</taxon>
        <taxon>Lepidosauria</taxon>
        <taxon>Squamata</taxon>
        <taxon>Bifurcata</taxon>
        <taxon>Unidentata</taxon>
        <taxon>Episquamata</taxon>
        <taxon>Laterata</taxon>
        <taxon>Lacertibaenia</taxon>
        <taxon>Lacertidae</taxon>
        <taxon>Podarcis</taxon>
    </lineage>
</organism>
<feature type="compositionally biased region" description="Polar residues" evidence="3">
    <location>
        <begin position="440"/>
        <end position="450"/>
    </location>
</feature>
<protein>
    <submittedName>
        <fullName evidence="4">TatD DNase domain containing 2</fullName>
    </submittedName>
</protein>
<dbReference type="Ensembl" id="ENSPMRT00000008280.1">
    <property type="protein sequence ID" value="ENSPMRP00000007736.1"/>
    <property type="gene ID" value="ENSPMRG00000005231.1"/>
</dbReference>
<dbReference type="OMA" id="QNTKRIY"/>
<feature type="region of interest" description="Disordered" evidence="3">
    <location>
        <begin position="149"/>
        <end position="206"/>
    </location>
</feature>
<dbReference type="GO" id="GO:0016788">
    <property type="term" value="F:hydrolase activity, acting on ester bonds"/>
    <property type="evidence" value="ECO:0007669"/>
    <property type="project" value="InterPro"/>
</dbReference>
<reference evidence="4 5" key="1">
    <citation type="journal article" date="2019" name="Proc. Natl. Acad. Sci. U.S.A.">
        <title>Regulatory changes in pterin and carotenoid genes underlie balanced color polymorphisms in the wall lizard.</title>
        <authorList>
            <person name="Andrade P."/>
            <person name="Pinho C."/>
            <person name="Perez I de Lanuza G."/>
            <person name="Afonso S."/>
            <person name="Brejcha J."/>
            <person name="Rubin C.J."/>
            <person name="Wallerman O."/>
            <person name="Pereira P."/>
            <person name="Sabatino S.J."/>
            <person name="Bellati A."/>
            <person name="Pellitteri-Rosa D."/>
            <person name="Bosakova Z."/>
            <person name="Bunikis I."/>
            <person name="Carretero M.A."/>
            <person name="Feiner N."/>
            <person name="Marsik P."/>
            <person name="Pauperio F."/>
            <person name="Salvi D."/>
            <person name="Soler L."/>
            <person name="While G.M."/>
            <person name="Uller T."/>
            <person name="Font E."/>
            <person name="Andersson L."/>
            <person name="Carneiro M."/>
        </authorList>
    </citation>
    <scope>NUCLEOTIDE SEQUENCE</scope>
</reference>
<feature type="compositionally biased region" description="Basic and acidic residues" evidence="3">
    <location>
        <begin position="308"/>
        <end position="341"/>
    </location>
</feature>
<sequence>MFLTPCCSHTLQKCAVSVRRKLGQRVCVKNSGFSLFSCSGNPASMQPNRRRKIEWDRLSVGSPAKYRRLAKEAPSQPSPSSRSATCIETATFRKAPESYKAFSRTSFAAADSSSDETETNDGIDSILGESPDRPLSNKLFLVKRPACDMSEENVTSSPRESLKQKIKQDGCSETGPSLTPSTERKGASKEAGAECGRRRMKDQDQGSRLIYRKALLAILGGPLRPRREVAPPNGTLEESVPKKVASESTGHLRRPSIASKLGEQQPGKESNCLKTIEKEHINISIRQDRKESHGSDGSSRRVSVVSSSEREKDFKQESTFHKAAAEDEHNISRHCGKEASRSKGSLRHIRALSRSEDEPEVEQDSVFQKAAAKEEKKTSRHSGKVASKPGGSSRHIHPLTRFEDELEVKQESTFQKVAAKEENIISRHSGKEASRPAGSSRYTLSRSALSRSEDEPELEKEPKDTNISVGRSKKKDCREHCRSDGKFKSTSHLLLVEGEQKYKQESTKQQSQTDDENACASPSKKEYGRPGNQLRSVSEVSRYEGEELFKQGCSSEKTMTKYNSTFTKQKTVPKEKYVCPSSSDAHCVTAAKEFVNFQRTVIVESSPKPVFVDDHSSEVNEKLMGKEGESSAESDWSDMEDAEPPSTFSQEDSIPNHSTPKTVETSQLATELVMYPPHLYNRRMSDYTKYWTSCSKPADCSSFSCSSEDTSYATHLCDVSLDTSTDSPSTTPRDKEPCMRVRPRSLGSQLVDEEKNRRRSKEVASCFPIFSTSRKSESFVNQCVNQDLPDELPKYLKEGFIDTHCHLDMLYTKTAFRGTFSKFRKTYSSSFPEEFQGCIADFCDPRTLNNYLWEDLLKEDMVWGAFGCHPHFARYYTDLHERSILQAMRHPKAIAFGEMGLDYSYKCSTEVPTQHKVFERQLNLAVSLRKPLVIHCRDADDDLLEIMKKCVPKDYKIHRHCFTGRYSAIEPLLDYFPNLTVGFTALLTYPSATEARESVQKIPLSRIVVETDAPYFLPRQVPKTVCQYSHPGVALHTVKEIARLKEMSLPAMLGILRQNTKRIYDL</sequence>
<feature type="region of interest" description="Disordered" evidence="3">
    <location>
        <begin position="106"/>
        <end position="131"/>
    </location>
</feature>
<feature type="compositionally biased region" description="Basic and acidic residues" evidence="3">
    <location>
        <begin position="400"/>
        <end position="410"/>
    </location>
</feature>
<dbReference type="Pfam" id="PF01026">
    <property type="entry name" value="TatD_DNase"/>
    <property type="match status" value="1"/>
</dbReference>
<dbReference type="InterPro" id="IPR032466">
    <property type="entry name" value="Metal_Hydrolase"/>
</dbReference>
<dbReference type="Gene3D" id="3.20.20.140">
    <property type="entry name" value="Metal-dependent hydrolases"/>
    <property type="match status" value="1"/>
</dbReference>
<proteinExistence type="inferred from homology"/>
<evidence type="ECO:0000313" key="5">
    <source>
        <dbReference type="Proteomes" id="UP000472272"/>
    </source>
</evidence>
<feature type="compositionally biased region" description="Basic and acidic residues" evidence="3">
    <location>
        <begin position="160"/>
        <end position="170"/>
    </location>
</feature>
<dbReference type="PANTHER" id="PTHR46363:SF1">
    <property type="entry name" value="DEOXYRIBONUCLEASE TATDN2-RELATED"/>
    <property type="match status" value="1"/>
</dbReference>
<evidence type="ECO:0000256" key="2">
    <source>
        <dbReference type="ARBA" id="ARBA00022801"/>
    </source>
</evidence>
<gene>
    <name evidence="4" type="primary">TATDN2</name>
</gene>
<dbReference type="InterPro" id="IPR018228">
    <property type="entry name" value="DNase_TatD-rel_CS"/>
</dbReference>
<reference evidence="4" key="2">
    <citation type="submission" date="2025-08" db="UniProtKB">
        <authorList>
            <consortium name="Ensembl"/>
        </authorList>
    </citation>
    <scope>IDENTIFICATION</scope>
</reference>
<evidence type="ECO:0000313" key="4">
    <source>
        <dbReference type="Ensembl" id="ENSPMRP00000007736.1"/>
    </source>
</evidence>
<feature type="compositionally biased region" description="Basic and acidic residues" evidence="3">
    <location>
        <begin position="182"/>
        <end position="205"/>
    </location>
</feature>
<dbReference type="PROSITE" id="PS01090">
    <property type="entry name" value="TATD_2"/>
    <property type="match status" value="1"/>
</dbReference>
<dbReference type="PROSITE" id="PS01137">
    <property type="entry name" value="TATD_1"/>
    <property type="match status" value="1"/>
</dbReference>
<feature type="compositionally biased region" description="Basic and acidic residues" evidence="3">
    <location>
        <begin position="275"/>
        <end position="294"/>
    </location>
</feature>